<dbReference type="Pfam" id="PF04940">
    <property type="entry name" value="BLUF"/>
    <property type="match status" value="1"/>
</dbReference>
<proteinExistence type="predicted"/>
<keyword evidence="3" id="KW-1185">Reference proteome</keyword>
<dbReference type="EMBL" id="BSOY01000039">
    <property type="protein sequence ID" value="GLS01819.1"/>
    <property type="molecule type" value="Genomic_DNA"/>
</dbReference>
<dbReference type="Proteomes" id="UP001156921">
    <property type="component" value="Unassembled WGS sequence"/>
</dbReference>
<accession>A0ABQ6BK50</accession>
<comment type="caution">
    <text evidence="2">The sequence shown here is derived from an EMBL/GenBank/DDBJ whole genome shotgun (WGS) entry which is preliminary data.</text>
</comment>
<evidence type="ECO:0000313" key="2">
    <source>
        <dbReference type="EMBL" id="GLS01819.1"/>
    </source>
</evidence>
<dbReference type="RefSeq" id="WP_284222682.1">
    <property type="nucleotide sequence ID" value="NZ_BSOY01000039.1"/>
</dbReference>
<dbReference type="SUPFAM" id="SSF54975">
    <property type="entry name" value="Acylphosphatase/BLUF domain-like"/>
    <property type="match status" value="1"/>
</dbReference>
<evidence type="ECO:0000313" key="3">
    <source>
        <dbReference type="Proteomes" id="UP001156921"/>
    </source>
</evidence>
<dbReference type="SMART" id="SM01034">
    <property type="entry name" value="BLUF"/>
    <property type="match status" value="1"/>
</dbReference>
<evidence type="ECO:0000259" key="1">
    <source>
        <dbReference type="PROSITE" id="PS50925"/>
    </source>
</evidence>
<organism evidence="2 3">
    <name type="scientific">Brevundimonas denitrificans</name>
    <dbReference type="NCBI Taxonomy" id="1443434"/>
    <lineage>
        <taxon>Bacteria</taxon>
        <taxon>Pseudomonadati</taxon>
        <taxon>Pseudomonadota</taxon>
        <taxon>Alphaproteobacteria</taxon>
        <taxon>Caulobacterales</taxon>
        <taxon>Caulobacteraceae</taxon>
        <taxon>Brevundimonas</taxon>
    </lineage>
</organism>
<dbReference type="Gene3D" id="3.30.70.100">
    <property type="match status" value="1"/>
</dbReference>
<gene>
    <name evidence="2" type="ORF">GCM10007859_18350</name>
</gene>
<reference evidence="3" key="1">
    <citation type="journal article" date="2019" name="Int. J. Syst. Evol. Microbiol.">
        <title>The Global Catalogue of Microorganisms (GCM) 10K type strain sequencing project: providing services to taxonomists for standard genome sequencing and annotation.</title>
        <authorList>
            <consortium name="The Broad Institute Genomics Platform"/>
            <consortium name="The Broad Institute Genome Sequencing Center for Infectious Disease"/>
            <person name="Wu L."/>
            <person name="Ma J."/>
        </authorList>
    </citation>
    <scope>NUCLEOTIDE SEQUENCE [LARGE SCALE GENOMIC DNA]</scope>
    <source>
        <strain evidence="3">NBRC 110107</strain>
    </source>
</reference>
<protein>
    <recommendedName>
        <fullName evidence="1">BLUF domain-containing protein</fullName>
    </recommendedName>
</protein>
<dbReference type="PROSITE" id="PS50925">
    <property type="entry name" value="BLUF"/>
    <property type="match status" value="1"/>
</dbReference>
<sequence>MGLRLERLVYESTATGTTGSITNLAVILAESQRNNDRDELTGALAAHDDRYIQVIEGSAPALDNLLRRLEGDPRHRNIVILERAPITARAFGRWAMASARITPELAPVLDAVMSTPAAQLVEALQQALDQGARAAV</sequence>
<dbReference type="InterPro" id="IPR007024">
    <property type="entry name" value="BLUF_domain"/>
</dbReference>
<feature type="domain" description="BLUF" evidence="1">
    <location>
        <begin position="5"/>
        <end position="97"/>
    </location>
</feature>
<name>A0ABQ6BK50_9CAUL</name>
<dbReference type="InterPro" id="IPR036046">
    <property type="entry name" value="Acylphosphatase-like_dom_sf"/>
</dbReference>